<organism evidence="1 2">
    <name type="scientific">Streptomyces sparsogenes DSM 40356</name>
    <dbReference type="NCBI Taxonomy" id="1331668"/>
    <lineage>
        <taxon>Bacteria</taxon>
        <taxon>Bacillati</taxon>
        <taxon>Actinomycetota</taxon>
        <taxon>Actinomycetes</taxon>
        <taxon>Kitasatosporales</taxon>
        <taxon>Streptomycetaceae</taxon>
        <taxon>Streptomyces</taxon>
    </lineage>
</organism>
<comment type="caution">
    <text evidence="1">The sequence shown here is derived from an EMBL/GenBank/DDBJ whole genome shotgun (WGS) entry which is preliminary data.</text>
</comment>
<dbReference type="InterPro" id="IPR015946">
    <property type="entry name" value="KH_dom-like_a/b"/>
</dbReference>
<dbReference type="Gene3D" id="3.30.300.20">
    <property type="match status" value="1"/>
</dbReference>
<dbReference type="RefSeq" id="WP_076971494.1">
    <property type="nucleotide sequence ID" value="NZ_ASQP01000396.1"/>
</dbReference>
<dbReference type="Proteomes" id="UP000186168">
    <property type="component" value="Unassembled WGS sequence"/>
</dbReference>
<gene>
    <name evidence="1" type="ORF">SPAR_31076</name>
</gene>
<evidence type="ECO:0000313" key="2">
    <source>
        <dbReference type="Proteomes" id="UP000186168"/>
    </source>
</evidence>
<dbReference type="EMBL" id="ASQP01000396">
    <property type="protein sequence ID" value="OMI35467.1"/>
    <property type="molecule type" value="Genomic_DNA"/>
</dbReference>
<protein>
    <submittedName>
        <fullName evidence="1">Uncharacterized protein</fullName>
    </submittedName>
</protein>
<proteinExistence type="predicted"/>
<name>A0A1R1SB83_9ACTN</name>
<keyword evidence="2" id="KW-1185">Reference proteome</keyword>
<sequence>MSVINDIDVQALQDTTAAVRASPQLGQATFSVNGSWQGGCRLTAQTGALTQRGERDDTPPLGVDVRVRADADGG</sequence>
<dbReference type="AlphaFoldDB" id="A0A1R1SB83"/>
<evidence type="ECO:0000313" key="1">
    <source>
        <dbReference type="EMBL" id="OMI35467.1"/>
    </source>
</evidence>
<reference evidence="1 2" key="1">
    <citation type="submission" date="2013-05" db="EMBL/GenBank/DDBJ databases">
        <title>Genome sequence of Streptomyces sparsogenes DSM 40356.</title>
        <authorList>
            <person name="Coyne S."/>
            <person name="Seebeck F.P."/>
        </authorList>
    </citation>
    <scope>NUCLEOTIDE SEQUENCE [LARGE SCALE GENOMIC DNA]</scope>
    <source>
        <strain evidence="1 2">DSM 40356</strain>
    </source>
</reference>
<accession>A0A1R1SB83</accession>